<proteinExistence type="predicted"/>
<evidence type="ECO:0000256" key="1">
    <source>
        <dbReference type="SAM" id="MobiDB-lite"/>
    </source>
</evidence>
<dbReference type="Gramene" id="Psat06G0262300-T1">
    <property type="protein sequence ID" value="KAI5396479.1"/>
    <property type="gene ID" value="KIW84_062623"/>
</dbReference>
<name>A0A9D4W5N6_PEA</name>
<dbReference type="AlphaFoldDB" id="A0A9D4W5N6"/>
<evidence type="ECO:0000313" key="2">
    <source>
        <dbReference type="EMBL" id="KAI5396479.1"/>
    </source>
</evidence>
<organism evidence="2 3">
    <name type="scientific">Pisum sativum</name>
    <name type="common">Garden pea</name>
    <name type="synonym">Lathyrus oleraceus</name>
    <dbReference type="NCBI Taxonomy" id="3888"/>
    <lineage>
        <taxon>Eukaryota</taxon>
        <taxon>Viridiplantae</taxon>
        <taxon>Streptophyta</taxon>
        <taxon>Embryophyta</taxon>
        <taxon>Tracheophyta</taxon>
        <taxon>Spermatophyta</taxon>
        <taxon>Magnoliopsida</taxon>
        <taxon>eudicotyledons</taxon>
        <taxon>Gunneridae</taxon>
        <taxon>Pentapetalae</taxon>
        <taxon>rosids</taxon>
        <taxon>fabids</taxon>
        <taxon>Fabales</taxon>
        <taxon>Fabaceae</taxon>
        <taxon>Papilionoideae</taxon>
        <taxon>50 kb inversion clade</taxon>
        <taxon>NPAAA clade</taxon>
        <taxon>Hologalegina</taxon>
        <taxon>IRL clade</taxon>
        <taxon>Fabeae</taxon>
        <taxon>Lathyrus</taxon>
    </lineage>
</organism>
<evidence type="ECO:0000313" key="3">
    <source>
        <dbReference type="Proteomes" id="UP001058974"/>
    </source>
</evidence>
<sequence length="73" mass="7978">MANNNNRWPSPSQAYTGSNHGEQPQPELSVNRRNGDGRGNDSGASDHMKSESTLFSSYSPCAGFELGEDDWQC</sequence>
<protein>
    <submittedName>
        <fullName evidence="2">Uncharacterized protein</fullName>
    </submittedName>
</protein>
<accession>A0A9D4W5N6</accession>
<keyword evidence="3" id="KW-1185">Reference proteome</keyword>
<dbReference type="Proteomes" id="UP001058974">
    <property type="component" value="Chromosome 6"/>
</dbReference>
<feature type="region of interest" description="Disordered" evidence="1">
    <location>
        <begin position="1"/>
        <end position="51"/>
    </location>
</feature>
<dbReference type="EMBL" id="JAMSHJ010000006">
    <property type="protein sequence ID" value="KAI5396479.1"/>
    <property type="molecule type" value="Genomic_DNA"/>
</dbReference>
<reference evidence="2 3" key="1">
    <citation type="journal article" date="2022" name="Nat. Genet.">
        <title>Improved pea reference genome and pan-genome highlight genomic features and evolutionary characteristics.</title>
        <authorList>
            <person name="Yang T."/>
            <person name="Liu R."/>
            <person name="Luo Y."/>
            <person name="Hu S."/>
            <person name="Wang D."/>
            <person name="Wang C."/>
            <person name="Pandey M.K."/>
            <person name="Ge S."/>
            <person name="Xu Q."/>
            <person name="Li N."/>
            <person name="Li G."/>
            <person name="Huang Y."/>
            <person name="Saxena R.K."/>
            <person name="Ji Y."/>
            <person name="Li M."/>
            <person name="Yan X."/>
            <person name="He Y."/>
            <person name="Liu Y."/>
            <person name="Wang X."/>
            <person name="Xiang C."/>
            <person name="Varshney R.K."/>
            <person name="Ding H."/>
            <person name="Gao S."/>
            <person name="Zong X."/>
        </authorList>
    </citation>
    <scope>NUCLEOTIDE SEQUENCE [LARGE SCALE GENOMIC DNA]</scope>
    <source>
        <strain evidence="2 3">cv. Zhongwan 6</strain>
    </source>
</reference>
<feature type="compositionally biased region" description="Basic and acidic residues" evidence="1">
    <location>
        <begin position="33"/>
        <end position="50"/>
    </location>
</feature>
<gene>
    <name evidence="2" type="ORF">KIW84_062623</name>
</gene>
<comment type="caution">
    <text evidence="2">The sequence shown here is derived from an EMBL/GenBank/DDBJ whole genome shotgun (WGS) entry which is preliminary data.</text>
</comment>
<feature type="compositionally biased region" description="Polar residues" evidence="1">
    <location>
        <begin position="1"/>
        <end position="28"/>
    </location>
</feature>